<dbReference type="Gene3D" id="3.60.110.10">
    <property type="entry name" value="Carbon-nitrogen hydrolase"/>
    <property type="match status" value="1"/>
</dbReference>
<dbReference type="SUPFAM" id="SSF56317">
    <property type="entry name" value="Carbon-nitrogen hydrolase"/>
    <property type="match status" value="1"/>
</dbReference>
<comment type="caution">
    <text evidence="3">The sequence shown here is derived from an EMBL/GenBank/DDBJ whole genome shotgun (WGS) entry which is preliminary data.</text>
</comment>
<dbReference type="RefSeq" id="WP_052564040.1">
    <property type="nucleotide sequence ID" value="NZ_BAFN01000001.1"/>
</dbReference>
<dbReference type="Proteomes" id="UP000032309">
    <property type="component" value="Unassembled WGS sequence"/>
</dbReference>
<dbReference type="CDD" id="cd07577">
    <property type="entry name" value="Ph0642_like"/>
    <property type="match status" value="1"/>
</dbReference>
<dbReference type="PANTHER" id="PTHR43674:SF2">
    <property type="entry name" value="BETA-UREIDOPROPIONASE"/>
    <property type="match status" value="1"/>
</dbReference>
<gene>
    <name evidence="3" type="ORF">BROSI_A2518</name>
</gene>
<dbReference type="PANTHER" id="PTHR43674">
    <property type="entry name" value="NITRILASE C965.09-RELATED"/>
    <property type="match status" value="1"/>
</dbReference>
<dbReference type="Pfam" id="PF00795">
    <property type="entry name" value="CN_hydrolase"/>
    <property type="match status" value="1"/>
</dbReference>
<organism evidence="3 4">
    <name type="scientific">Candidatus Brocadia sinica JPN1</name>
    <dbReference type="NCBI Taxonomy" id="1197129"/>
    <lineage>
        <taxon>Bacteria</taxon>
        <taxon>Pseudomonadati</taxon>
        <taxon>Planctomycetota</taxon>
        <taxon>Candidatus Brocadiia</taxon>
        <taxon>Candidatus Brocadiales</taxon>
        <taxon>Candidatus Brocadiaceae</taxon>
        <taxon>Candidatus Brocadia</taxon>
    </lineage>
</organism>
<keyword evidence="4" id="KW-1185">Reference proteome</keyword>
<dbReference type="InterPro" id="IPR003010">
    <property type="entry name" value="C-N_Hydrolase"/>
</dbReference>
<evidence type="ECO:0000313" key="4">
    <source>
        <dbReference type="Proteomes" id="UP000032309"/>
    </source>
</evidence>
<accession>A0ABQ0JYY5</accession>
<proteinExistence type="predicted"/>
<keyword evidence="1" id="KW-0378">Hydrolase</keyword>
<evidence type="ECO:0000259" key="2">
    <source>
        <dbReference type="PROSITE" id="PS50263"/>
    </source>
</evidence>
<evidence type="ECO:0000313" key="3">
    <source>
        <dbReference type="EMBL" id="GAN33983.1"/>
    </source>
</evidence>
<protein>
    <submittedName>
        <fullName evidence="3">Amidohydrolase</fullName>
    </submittedName>
</protein>
<dbReference type="InterPro" id="IPR036526">
    <property type="entry name" value="C-N_Hydrolase_sf"/>
</dbReference>
<evidence type="ECO:0000256" key="1">
    <source>
        <dbReference type="ARBA" id="ARBA00022801"/>
    </source>
</evidence>
<feature type="domain" description="CN hydrolase" evidence="2">
    <location>
        <begin position="1"/>
        <end position="237"/>
    </location>
</feature>
<dbReference type="PROSITE" id="PS50263">
    <property type="entry name" value="CN_HYDROLASE"/>
    <property type="match status" value="1"/>
</dbReference>
<dbReference type="InterPro" id="IPR050345">
    <property type="entry name" value="Aliph_Amidase/BUP"/>
</dbReference>
<sequence length="265" mass="30030">MKVGFLQTSPIFGKKDENVRNAIQLIKQLDADLVVLPELFNTGYQFTSKEEAFALAEEVPDGETTRTLINLSKEKHLYIVAGLSEREKGRCYNSAVLTGPNGFIGCYRKLHLFSNEKKWFEPGNVELNVYDIGQVKIGIMICFDWFFPEVARYLAVKGADIICHPANLVLPYCPQAMITRCLENRVFAITANRTGTEKRSEETLTFIGTSQIVGTKGEIFCRASSDRDEAIVVEINPKIARDKQITPMNHLFNDRRLKFAMHVEE</sequence>
<name>A0ABQ0JYY5_9BACT</name>
<dbReference type="EMBL" id="BAFN01000001">
    <property type="protein sequence ID" value="GAN33983.1"/>
    <property type="molecule type" value="Genomic_DNA"/>
</dbReference>
<reference evidence="4" key="1">
    <citation type="journal article" date="2015" name="Genome Announc.">
        <title>Draft Genome Sequence of an Anaerobic Ammonium-Oxidizing Bacterium, "Candidatus Brocadia sinica".</title>
        <authorList>
            <person name="Oshiki M."/>
            <person name="Shinyako-Hata K."/>
            <person name="Satoh H."/>
            <person name="Okabe S."/>
        </authorList>
    </citation>
    <scope>NUCLEOTIDE SEQUENCE [LARGE SCALE GENOMIC DNA]</scope>
    <source>
        <strain evidence="4">JPN1</strain>
    </source>
</reference>